<evidence type="ECO:0000256" key="1">
    <source>
        <dbReference type="SAM" id="MobiDB-lite"/>
    </source>
</evidence>
<dbReference type="PANTHER" id="PTHR31973:SF187">
    <property type="entry name" value="MUTATOR TRANSPOSASE MUDRA PROTEIN"/>
    <property type="match status" value="1"/>
</dbReference>
<dbReference type="Pfam" id="PF10551">
    <property type="entry name" value="MULE"/>
    <property type="match status" value="1"/>
</dbReference>
<dbReference type="InterPro" id="IPR004332">
    <property type="entry name" value="Transposase_MuDR"/>
</dbReference>
<evidence type="ECO:0008006" key="6">
    <source>
        <dbReference type="Google" id="ProtNLM"/>
    </source>
</evidence>
<dbReference type="EMBL" id="DF973382">
    <property type="protein sequence ID" value="GAU28892.1"/>
    <property type="molecule type" value="Genomic_DNA"/>
</dbReference>
<evidence type="ECO:0000313" key="5">
    <source>
        <dbReference type="Proteomes" id="UP000242715"/>
    </source>
</evidence>
<reference evidence="5" key="1">
    <citation type="journal article" date="2017" name="Front. Plant Sci.">
        <title>Climate Clever Clovers: New Paradigm to Reduce the Environmental Footprint of Ruminants by Breeding Low Methanogenic Forages Utilizing Haplotype Variation.</title>
        <authorList>
            <person name="Kaur P."/>
            <person name="Appels R."/>
            <person name="Bayer P.E."/>
            <person name="Keeble-Gagnere G."/>
            <person name="Wang J."/>
            <person name="Hirakawa H."/>
            <person name="Shirasawa K."/>
            <person name="Vercoe P."/>
            <person name="Stefanova K."/>
            <person name="Durmic Z."/>
            <person name="Nichols P."/>
            <person name="Revell C."/>
            <person name="Isobe S.N."/>
            <person name="Edwards D."/>
            <person name="Erskine W."/>
        </authorList>
    </citation>
    <scope>NUCLEOTIDE SEQUENCE [LARGE SCALE GENOMIC DNA]</scope>
    <source>
        <strain evidence="5">cv. Daliak</strain>
    </source>
</reference>
<proteinExistence type="predicted"/>
<feature type="domain" description="MULE transposase" evidence="3">
    <location>
        <begin position="322"/>
        <end position="416"/>
    </location>
</feature>
<dbReference type="Pfam" id="PF03108">
    <property type="entry name" value="DBD_Tnp_Mut"/>
    <property type="match status" value="1"/>
</dbReference>
<evidence type="ECO:0000259" key="3">
    <source>
        <dbReference type="Pfam" id="PF10551"/>
    </source>
</evidence>
<feature type="domain" description="Transposase MuDR plant" evidence="2">
    <location>
        <begin position="125"/>
        <end position="187"/>
    </location>
</feature>
<sequence>MENNKALIQGSSSMKNVRQNDDELENEDSDYIASDEEDGDDDDSYIDDSEEDECVDLNIVFPPETFCVVNTNVRSMTTNTPTTTADFQDEIHEDSDVLHTPPESEDEELGNNYPTFKMGDGSIGVQFQKGLTFNNKQQANEAIRDYAMETMKSLYLKKNEKEFMVVKCDHSGCPFHVRISKRIRNPFWQIVSFIDEHACPRTPRNRQAKTNYLAKKIVSTLRHTPEMKVNGLIALAIEKWGVKLSHDQTYWAKLRAIEIIQGAGRDQFLYLRSYADELRESNRNSTVIIQCDMANVGPVFQRIYVCLEACKAAFAFTCRPLIGLDACFLKGEHGGQLMAAVGQDGNNQIFLIAYAVVEAETKESWQWFLNLLLEDLNNVQPNQYTFISDRQKGLVPTIQNLGNHVEQRLCVKHLYGNWSKKYPGLELKQVFWMAARATIVPTWERAMN</sequence>
<name>A0A2Z6MVF8_TRISU</name>
<keyword evidence="5" id="KW-1185">Reference proteome</keyword>
<protein>
    <recommendedName>
        <fullName evidence="6">MULE transposase domain-containing protein</fullName>
    </recommendedName>
</protein>
<dbReference type="PANTHER" id="PTHR31973">
    <property type="entry name" value="POLYPROTEIN, PUTATIVE-RELATED"/>
    <property type="match status" value="1"/>
</dbReference>
<gene>
    <name evidence="4" type="ORF">TSUD_293440</name>
</gene>
<dbReference type="AlphaFoldDB" id="A0A2Z6MVF8"/>
<dbReference type="OrthoDB" id="1918246at2759"/>
<evidence type="ECO:0000259" key="2">
    <source>
        <dbReference type="Pfam" id="PF03108"/>
    </source>
</evidence>
<dbReference type="Proteomes" id="UP000242715">
    <property type="component" value="Unassembled WGS sequence"/>
</dbReference>
<dbReference type="InterPro" id="IPR018289">
    <property type="entry name" value="MULE_transposase_dom"/>
</dbReference>
<feature type="region of interest" description="Disordered" evidence="1">
    <location>
        <begin position="1"/>
        <end position="48"/>
    </location>
</feature>
<evidence type="ECO:0000313" key="4">
    <source>
        <dbReference type="EMBL" id="GAU28892.1"/>
    </source>
</evidence>
<organism evidence="4 5">
    <name type="scientific">Trifolium subterraneum</name>
    <name type="common">Subterranean clover</name>
    <dbReference type="NCBI Taxonomy" id="3900"/>
    <lineage>
        <taxon>Eukaryota</taxon>
        <taxon>Viridiplantae</taxon>
        <taxon>Streptophyta</taxon>
        <taxon>Embryophyta</taxon>
        <taxon>Tracheophyta</taxon>
        <taxon>Spermatophyta</taxon>
        <taxon>Magnoliopsida</taxon>
        <taxon>eudicotyledons</taxon>
        <taxon>Gunneridae</taxon>
        <taxon>Pentapetalae</taxon>
        <taxon>rosids</taxon>
        <taxon>fabids</taxon>
        <taxon>Fabales</taxon>
        <taxon>Fabaceae</taxon>
        <taxon>Papilionoideae</taxon>
        <taxon>50 kb inversion clade</taxon>
        <taxon>NPAAA clade</taxon>
        <taxon>Hologalegina</taxon>
        <taxon>IRL clade</taxon>
        <taxon>Trifolieae</taxon>
        <taxon>Trifolium</taxon>
    </lineage>
</organism>
<feature type="compositionally biased region" description="Acidic residues" evidence="1">
    <location>
        <begin position="22"/>
        <end position="48"/>
    </location>
</feature>
<accession>A0A2Z6MVF8</accession>